<gene>
    <name evidence="1" type="ORF">ACFQVD_03220</name>
</gene>
<dbReference type="EMBL" id="JBHTEE010000001">
    <property type="protein sequence ID" value="MFC7599119.1"/>
    <property type="molecule type" value="Genomic_DNA"/>
</dbReference>
<evidence type="ECO:0000313" key="2">
    <source>
        <dbReference type="Proteomes" id="UP001596514"/>
    </source>
</evidence>
<comment type="caution">
    <text evidence="1">The sequence shown here is derived from an EMBL/GenBank/DDBJ whole genome shotgun (WGS) entry which is preliminary data.</text>
</comment>
<sequence>MRGHAEIVELDPPMLVVFDRETVRIHPRRIVAWKIEGVGYDSRDVI</sequence>
<name>A0ABW2SSY4_9ACTN</name>
<proteinExistence type="predicted"/>
<accession>A0ABW2SSY4</accession>
<evidence type="ECO:0000313" key="1">
    <source>
        <dbReference type="EMBL" id="MFC7599119.1"/>
    </source>
</evidence>
<organism evidence="1 2">
    <name type="scientific">Streptosporangium amethystogenes subsp. fukuiense</name>
    <dbReference type="NCBI Taxonomy" id="698418"/>
    <lineage>
        <taxon>Bacteria</taxon>
        <taxon>Bacillati</taxon>
        <taxon>Actinomycetota</taxon>
        <taxon>Actinomycetes</taxon>
        <taxon>Streptosporangiales</taxon>
        <taxon>Streptosporangiaceae</taxon>
        <taxon>Streptosporangium</taxon>
    </lineage>
</organism>
<keyword evidence="2" id="KW-1185">Reference proteome</keyword>
<reference evidence="2" key="1">
    <citation type="journal article" date="2019" name="Int. J. Syst. Evol. Microbiol.">
        <title>The Global Catalogue of Microorganisms (GCM) 10K type strain sequencing project: providing services to taxonomists for standard genome sequencing and annotation.</title>
        <authorList>
            <consortium name="The Broad Institute Genomics Platform"/>
            <consortium name="The Broad Institute Genome Sequencing Center for Infectious Disease"/>
            <person name="Wu L."/>
            <person name="Ma J."/>
        </authorList>
    </citation>
    <scope>NUCLEOTIDE SEQUENCE [LARGE SCALE GENOMIC DNA]</scope>
    <source>
        <strain evidence="2">JCM 10083</strain>
    </source>
</reference>
<dbReference type="Proteomes" id="UP001596514">
    <property type="component" value="Unassembled WGS sequence"/>
</dbReference>
<dbReference type="RefSeq" id="WP_343963456.1">
    <property type="nucleotide sequence ID" value="NZ_BAAAGK010000017.1"/>
</dbReference>
<protein>
    <submittedName>
        <fullName evidence="1">Uncharacterized protein</fullName>
    </submittedName>
</protein>